<dbReference type="InterPro" id="IPR036865">
    <property type="entry name" value="CRAL-TRIO_dom_sf"/>
</dbReference>
<accession>A0A4Y2MNE3</accession>
<feature type="domain" description="GOLD" evidence="2">
    <location>
        <begin position="216"/>
        <end position="335"/>
    </location>
</feature>
<dbReference type="PROSITE" id="PS50866">
    <property type="entry name" value="GOLD"/>
    <property type="match status" value="1"/>
</dbReference>
<dbReference type="PANTHER" id="PTHR23324:SF83">
    <property type="entry name" value="SEC14-LIKE PROTEIN 2"/>
    <property type="match status" value="1"/>
</dbReference>
<comment type="caution">
    <text evidence="3">The sequence shown here is derived from an EMBL/GenBank/DDBJ whole genome shotgun (WGS) entry which is preliminary data.</text>
</comment>
<protein>
    <submittedName>
        <fullName evidence="3">Retinal-binding protein</fullName>
    </submittedName>
</protein>
<dbReference type="OrthoDB" id="1434354at2759"/>
<dbReference type="InterPro" id="IPR001251">
    <property type="entry name" value="CRAL-TRIO_dom"/>
</dbReference>
<gene>
    <name evidence="3" type="primary">RALB_5</name>
    <name evidence="3" type="ORF">AVEN_224227_1</name>
</gene>
<dbReference type="SUPFAM" id="SSF101576">
    <property type="entry name" value="Supernatant protein factor (SPF), C-terminal domain"/>
    <property type="match status" value="1"/>
</dbReference>
<evidence type="ECO:0000259" key="2">
    <source>
        <dbReference type="PROSITE" id="PS50866"/>
    </source>
</evidence>
<evidence type="ECO:0000313" key="3">
    <source>
        <dbReference type="EMBL" id="GBN27860.1"/>
    </source>
</evidence>
<dbReference type="GO" id="GO:0005737">
    <property type="term" value="C:cytoplasm"/>
    <property type="evidence" value="ECO:0007669"/>
    <property type="project" value="TreeGrafter"/>
</dbReference>
<dbReference type="InterPro" id="IPR051064">
    <property type="entry name" value="SEC14/CRAL-TRIO_domain"/>
</dbReference>
<dbReference type="SMART" id="SM00516">
    <property type="entry name" value="SEC14"/>
    <property type="match status" value="1"/>
</dbReference>
<dbReference type="AlphaFoldDB" id="A0A4Y2MNE3"/>
<sequence length="347" mass="40272">MFVLTVFQHIAWRKEWKIDSILTEYEPPEVLLKYCSSNVLCFDKEGKIVRFHDFGRADGKGICNSASKTEISKFSIYLMEQDKASVIKRGGNLGRPIFSPIYDLEDFTYAKAVNAKALQCVLYCTKILIDNYPESIKAVTVINAPVYYAWMYAVIKPILPSTITEKIRIYGPDGWKEVLLKEIDADDLPVYLGGNKTDPDGNPLCETFMQRGKLVPKSYYKQNRQKRAVLAFDALKITLKPFSKEEISFEVKEKNSYLEWEFEIMKGDIDFSLKFRPEISENLESVELIPKQRIDTFNESEKGCLKCERIGIYTIIFDNSYSWLHSKEVYYRFGIRNPENNQLYESK</sequence>
<dbReference type="SUPFAM" id="SSF52087">
    <property type="entry name" value="CRAL/TRIO domain"/>
    <property type="match status" value="1"/>
</dbReference>
<evidence type="ECO:0000313" key="4">
    <source>
        <dbReference type="Proteomes" id="UP000499080"/>
    </source>
</evidence>
<proteinExistence type="predicted"/>
<dbReference type="Proteomes" id="UP000499080">
    <property type="component" value="Unassembled WGS sequence"/>
</dbReference>
<dbReference type="PROSITE" id="PS50191">
    <property type="entry name" value="CRAL_TRIO"/>
    <property type="match status" value="1"/>
</dbReference>
<dbReference type="Gene3D" id="2.60.120.680">
    <property type="entry name" value="GOLD domain"/>
    <property type="match status" value="1"/>
</dbReference>
<evidence type="ECO:0000259" key="1">
    <source>
        <dbReference type="PROSITE" id="PS50191"/>
    </source>
</evidence>
<dbReference type="EMBL" id="BGPR01007560">
    <property type="protein sequence ID" value="GBN27860.1"/>
    <property type="molecule type" value="Genomic_DNA"/>
</dbReference>
<dbReference type="PANTHER" id="PTHR23324">
    <property type="entry name" value="SEC14 RELATED PROTEIN"/>
    <property type="match status" value="1"/>
</dbReference>
<name>A0A4Y2MNE3_ARAVE</name>
<organism evidence="3 4">
    <name type="scientific">Araneus ventricosus</name>
    <name type="common">Orbweaver spider</name>
    <name type="synonym">Epeira ventricosa</name>
    <dbReference type="NCBI Taxonomy" id="182803"/>
    <lineage>
        <taxon>Eukaryota</taxon>
        <taxon>Metazoa</taxon>
        <taxon>Ecdysozoa</taxon>
        <taxon>Arthropoda</taxon>
        <taxon>Chelicerata</taxon>
        <taxon>Arachnida</taxon>
        <taxon>Araneae</taxon>
        <taxon>Araneomorphae</taxon>
        <taxon>Entelegynae</taxon>
        <taxon>Araneoidea</taxon>
        <taxon>Araneidae</taxon>
        <taxon>Araneus</taxon>
    </lineage>
</organism>
<feature type="domain" description="CRAL-TRIO" evidence="1">
    <location>
        <begin position="27"/>
        <end position="200"/>
    </location>
</feature>
<dbReference type="InterPro" id="IPR036598">
    <property type="entry name" value="GOLD_dom_sf"/>
</dbReference>
<dbReference type="Pfam" id="PF00650">
    <property type="entry name" value="CRAL_TRIO"/>
    <property type="match status" value="1"/>
</dbReference>
<dbReference type="Gene3D" id="3.40.525.10">
    <property type="entry name" value="CRAL-TRIO lipid binding domain"/>
    <property type="match status" value="1"/>
</dbReference>
<keyword evidence="4" id="KW-1185">Reference proteome</keyword>
<dbReference type="CDD" id="cd00170">
    <property type="entry name" value="SEC14"/>
    <property type="match status" value="1"/>
</dbReference>
<reference evidence="3 4" key="1">
    <citation type="journal article" date="2019" name="Sci. Rep.">
        <title>Orb-weaving spider Araneus ventricosus genome elucidates the spidroin gene catalogue.</title>
        <authorList>
            <person name="Kono N."/>
            <person name="Nakamura H."/>
            <person name="Ohtoshi R."/>
            <person name="Moran D.A.P."/>
            <person name="Shinohara A."/>
            <person name="Yoshida Y."/>
            <person name="Fujiwara M."/>
            <person name="Mori M."/>
            <person name="Tomita M."/>
            <person name="Arakawa K."/>
        </authorList>
    </citation>
    <scope>NUCLEOTIDE SEQUENCE [LARGE SCALE GENOMIC DNA]</scope>
</reference>
<dbReference type="InterPro" id="IPR009038">
    <property type="entry name" value="GOLD_dom"/>
</dbReference>